<name>A0A9P6SX74_9FUNG</name>
<dbReference type="EC" id="3.1.26.4" evidence="3"/>
<proteinExistence type="inferred from homology"/>
<dbReference type="InterPro" id="IPR050092">
    <property type="entry name" value="RNase_H"/>
</dbReference>
<dbReference type="EMBL" id="JAAAID010001782">
    <property type="protein sequence ID" value="KAG0008802.1"/>
    <property type="molecule type" value="Genomic_DNA"/>
</dbReference>
<evidence type="ECO:0000313" key="9">
    <source>
        <dbReference type="EMBL" id="KAG0008802.1"/>
    </source>
</evidence>
<comment type="similarity">
    <text evidence="2">Belongs to the RNase H family.</text>
</comment>
<evidence type="ECO:0000256" key="4">
    <source>
        <dbReference type="ARBA" id="ARBA00022722"/>
    </source>
</evidence>
<keyword evidence="5" id="KW-0479">Metal-binding</keyword>
<dbReference type="SUPFAM" id="SSF53098">
    <property type="entry name" value="Ribonuclease H-like"/>
    <property type="match status" value="1"/>
</dbReference>
<keyword evidence="10" id="KW-1185">Reference proteome</keyword>
<dbReference type="GO" id="GO:0046872">
    <property type="term" value="F:metal ion binding"/>
    <property type="evidence" value="ECO:0007669"/>
    <property type="project" value="UniProtKB-KW"/>
</dbReference>
<feature type="non-terminal residue" evidence="9">
    <location>
        <position position="1"/>
    </location>
</feature>
<evidence type="ECO:0000256" key="3">
    <source>
        <dbReference type="ARBA" id="ARBA00012180"/>
    </source>
</evidence>
<comment type="caution">
    <text evidence="9">The sequence shown here is derived from an EMBL/GenBank/DDBJ whole genome shotgun (WGS) entry which is preliminary data.</text>
</comment>
<keyword evidence="4" id="KW-0540">Nuclease</keyword>
<protein>
    <recommendedName>
        <fullName evidence="3">ribonuclease H</fullName>
        <ecNumber evidence="3">3.1.26.4</ecNumber>
    </recommendedName>
</protein>
<evidence type="ECO:0000259" key="8">
    <source>
        <dbReference type="PROSITE" id="PS50879"/>
    </source>
</evidence>
<evidence type="ECO:0000256" key="1">
    <source>
        <dbReference type="ARBA" id="ARBA00000077"/>
    </source>
</evidence>
<evidence type="ECO:0000256" key="6">
    <source>
        <dbReference type="ARBA" id="ARBA00022759"/>
    </source>
</evidence>
<reference evidence="9" key="1">
    <citation type="journal article" date="2020" name="Fungal Divers.">
        <title>Resolving the Mortierellaceae phylogeny through synthesis of multi-gene phylogenetics and phylogenomics.</title>
        <authorList>
            <person name="Vandepol N."/>
            <person name="Liber J."/>
            <person name="Desiro A."/>
            <person name="Na H."/>
            <person name="Kennedy M."/>
            <person name="Barry K."/>
            <person name="Grigoriev I.V."/>
            <person name="Miller A.N."/>
            <person name="O'Donnell K."/>
            <person name="Stajich J.E."/>
            <person name="Bonito G."/>
        </authorList>
    </citation>
    <scope>NUCLEOTIDE SEQUENCE</scope>
    <source>
        <strain evidence="9">NRRL 2769</strain>
    </source>
</reference>
<dbReference type="GO" id="GO:0043137">
    <property type="term" value="P:DNA replication, removal of RNA primer"/>
    <property type="evidence" value="ECO:0007669"/>
    <property type="project" value="TreeGrafter"/>
</dbReference>
<dbReference type="GO" id="GO:0003676">
    <property type="term" value="F:nucleic acid binding"/>
    <property type="evidence" value="ECO:0007669"/>
    <property type="project" value="InterPro"/>
</dbReference>
<dbReference type="PANTHER" id="PTHR10642">
    <property type="entry name" value="RIBONUCLEASE H1"/>
    <property type="match status" value="1"/>
</dbReference>
<dbReference type="Gene3D" id="3.30.420.10">
    <property type="entry name" value="Ribonuclease H-like superfamily/Ribonuclease H"/>
    <property type="match status" value="1"/>
</dbReference>
<evidence type="ECO:0000256" key="5">
    <source>
        <dbReference type="ARBA" id="ARBA00022723"/>
    </source>
</evidence>
<dbReference type="InterPro" id="IPR002156">
    <property type="entry name" value="RNaseH_domain"/>
</dbReference>
<dbReference type="InterPro" id="IPR012337">
    <property type="entry name" value="RNaseH-like_sf"/>
</dbReference>
<gene>
    <name evidence="9" type="ORF">BGZ80_003040</name>
</gene>
<feature type="domain" description="RNase H type-1" evidence="8">
    <location>
        <begin position="57"/>
        <end position="202"/>
    </location>
</feature>
<accession>A0A9P6SX74</accession>
<keyword evidence="6" id="KW-0255">Endonuclease</keyword>
<dbReference type="Pfam" id="PF00075">
    <property type="entry name" value="RNase_H"/>
    <property type="match status" value="1"/>
</dbReference>
<keyword evidence="7" id="KW-0378">Hydrolase</keyword>
<dbReference type="GO" id="GO:0004523">
    <property type="term" value="F:RNA-DNA hybrid ribonuclease activity"/>
    <property type="evidence" value="ECO:0007669"/>
    <property type="project" value="UniProtKB-EC"/>
</dbReference>
<dbReference type="PANTHER" id="PTHR10642:SF26">
    <property type="entry name" value="RIBONUCLEASE H1"/>
    <property type="match status" value="1"/>
</dbReference>
<sequence length="220" mass="23916">IFPYISQGILDVASPTVVKNRISSIPKDAIDPIDFAVTFDHETEEKIMTIRLTLEGQHEPHTLYCDGSFINQGKVSARMGFAVVYENLDGTYPLATLGTAEGYASSNRAEIVGLLAAILCCPRNHTAGIYTDSTSVLHGFSALVQSQATKQKLLRSPNADWWGVIQKAYAQQGERATIHWVHAHSGVAGNMAADSWASKAHTAGLTAWQINKHRHNATST</sequence>
<dbReference type="PROSITE" id="PS50879">
    <property type="entry name" value="RNASE_H_1"/>
    <property type="match status" value="1"/>
</dbReference>
<comment type="catalytic activity">
    <reaction evidence="1">
        <text>Endonucleolytic cleavage to 5'-phosphomonoester.</text>
        <dbReference type="EC" id="3.1.26.4"/>
    </reaction>
</comment>
<dbReference type="InterPro" id="IPR036397">
    <property type="entry name" value="RNaseH_sf"/>
</dbReference>
<organism evidence="9 10">
    <name type="scientific">Entomortierella chlamydospora</name>
    <dbReference type="NCBI Taxonomy" id="101097"/>
    <lineage>
        <taxon>Eukaryota</taxon>
        <taxon>Fungi</taxon>
        <taxon>Fungi incertae sedis</taxon>
        <taxon>Mucoromycota</taxon>
        <taxon>Mortierellomycotina</taxon>
        <taxon>Mortierellomycetes</taxon>
        <taxon>Mortierellales</taxon>
        <taxon>Mortierellaceae</taxon>
        <taxon>Entomortierella</taxon>
    </lineage>
</organism>
<evidence type="ECO:0000256" key="7">
    <source>
        <dbReference type="ARBA" id="ARBA00022801"/>
    </source>
</evidence>
<dbReference type="AlphaFoldDB" id="A0A9P6SX74"/>
<evidence type="ECO:0000313" key="10">
    <source>
        <dbReference type="Proteomes" id="UP000703661"/>
    </source>
</evidence>
<dbReference type="Proteomes" id="UP000703661">
    <property type="component" value="Unassembled WGS sequence"/>
</dbReference>
<evidence type="ECO:0000256" key="2">
    <source>
        <dbReference type="ARBA" id="ARBA00005300"/>
    </source>
</evidence>